<keyword evidence="3" id="KW-1185">Reference proteome</keyword>
<comment type="caution">
    <text evidence="2">The sequence shown here is derived from an EMBL/GenBank/DDBJ whole genome shotgun (WGS) entry which is preliminary data.</text>
</comment>
<dbReference type="Proteomes" id="UP001183390">
    <property type="component" value="Unassembled WGS sequence"/>
</dbReference>
<proteinExistence type="predicted"/>
<gene>
    <name evidence="2" type="ORF">RM479_21420</name>
</gene>
<evidence type="ECO:0000313" key="2">
    <source>
        <dbReference type="EMBL" id="MDT0330986.1"/>
    </source>
</evidence>
<protein>
    <submittedName>
        <fullName evidence="2">Uncharacterized protein</fullName>
    </submittedName>
</protein>
<feature type="region of interest" description="Disordered" evidence="1">
    <location>
        <begin position="1"/>
        <end position="27"/>
    </location>
</feature>
<organism evidence="2 3">
    <name type="scientific">Nocardiopsis lambiniae</name>
    <dbReference type="NCBI Taxonomy" id="3075539"/>
    <lineage>
        <taxon>Bacteria</taxon>
        <taxon>Bacillati</taxon>
        <taxon>Actinomycetota</taxon>
        <taxon>Actinomycetes</taxon>
        <taxon>Streptosporangiales</taxon>
        <taxon>Nocardiopsidaceae</taxon>
        <taxon>Nocardiopsis</taxon>
    </lineage>
</organism>
<evidence type="ECO:0000256" key="1">
    <source>
        <dbReference type="SAM" id="MobiDB-lite"/>
    </source>
</evidence>
<accession>A0ABU2MFF7</accession>
<evidence type="ECO:0000313" key="3">
    <source>
        <dbReference type="Proteomes" id="UP001183390"/>
    </source>
</evidence>
<name>A0ABU2MFF7_9ACTN</name>
<sequence>MMPTHEHPLRHSRPASSVSPRAMVPQGGGIDTAALGEALDAAAEHLRAWRRENGIRPVGGLEDAALMGAVNAAVLAYEDARLSALLSVDVMP</sequence>
<reference evidence="3" key="1">
    <citation type="submission" date="2023-07" db="EMBL/GenBank/DDBJ databases">
        <title>30 novel species of actinomycetes from the DSMZ collection.</title>
        <authorList>
            <person name="Nouioui I."/>
        </authorList>
    </citation>
    <scope>NUCLEOTIDE SEQUENCE [LARGE SCALE GENOMIC DNA]</scope>
    <source>
        <strain evidence="3">DSM 44743</strain>
    </source>
</reference>
<dbReference type="EMBL" id="JAVREP010000017">
    <property type="protein sequence ID" value="MDT0330986.1"/>
    <property type="molecule type" value="Genomic_DNA"/>
</dbReference>
<dbReference type="RefSeq" id="WP_311513552.1">
    <property type="nucleotide sequence ID" value="NZ_JAVREP010000017.1"/>
</dbReference>